<dbReference type="Proteomes" id="UP000003157">
    <property type="component" value="Unassembled WGS sequence"/>
</dbReference>
<sequence length="74" mass="8893">NKYLKYYITQSTQMSVMHGFDYTTSFYRKKYNEASTHKHRRALVLTSRKLVRLIYVLLRDSKLYVSVSHDTVIE</sequence>
<organism evidence="1 2">
    <name type="scientific">Coprobacillus cateniformis</name>
    <dbReference type="NCBI Taxonomy" id="100884"/>
    <lineage>
        <taxon>Bacteria</taxon>
        <taxon>Bacillati</taxon>
        <taxon>Bacillota</taxon>
        <taxon>Erysipelotrichia</taxon>
        <taxon>Erysipelotrichales</taxon>
        <taxon>Coprobacillaceae</taxon>
        <taxon>Coprobacillus</taxon>
    </lineage>
</organism>
<dbReference type="HOGENOM" id="CLU_174398_0_0_9"/>
<evidence type="ECO:0008006" key="3">
    <source>
        <dbReference type="Google" id="ProtNLM"/>
    </source>
</evidence>
<protein>
    <recommendedName>
        <fullName evidence="3">Transposase</fullName>
    </recommendedName>
</protein>
<gene>
    <name evidence="1" type="ORF">HMPREF9488_00343</name>
</gene>
<dbReference type="EMBL" id="ADKX01000003">
    <property type="protein sequence ID" value="EFW06456.1"/>
    <property type="molecule type" value="Genomic_DNA"/>
</dbReference>
<comment type="caution">
    <text evidence="1">The sequence shown here is derived from an EMBL/GenBank/DDBJ whole genome shotgun (WGS) entry which is preliminary data.</text>
</comment>
<proteinExistence type="predicted"/>
<evidence type="ECO:0000313" key="2">
    <source>
        <dbReference type="Proteomes" id="UP000003157"/>
    </source>
</evidence>
<reference evidence="1 2" key="1">
    <citation type="submission" date="2010-12" db="EMBL/GenBank/DDBJ databases">
        <title>The Genome Sequence of Coprobacillus sp. strain 29_1.</title>
        <authorList>
            <consortium name="The Broad Institute Genome Sequencing Platform"/>
            <person name="Earl A."/>
            <person name="Ward D."/>
            <person name="Feldgarden M."/>
            <person name="Gevers D."/>
            <person name="Daigneault M."/>
            <person name="Sibley C.D."/>
            <person name="White A."/>
            <person name="Strauss J."/>
            <person name="Allen-Vercoe E."/>
            <person name="Young S.K."/>
            <person name="Zeng Q."/>
            <person name="Gargeya S."/>
            <person name="Fitzgerald M."/>
            <person name="Haas B."/>
            <person name="Abouelleil A."/>
            <person name="Alvarado L."/>
            <person name="Arachchi H.M."/>
            <person name="Berlin A."/>
            <person name="Brown A."/>
            <person name="Chapman S.B."/>
            <person name="Chen Z."/>
            <person name="Dunbar C."/>
            <person name="Freedman E."/>
            <person name="Gearin G."/>
            <person name="Gellesch M."/>
            <person name="Goldberg J."/>
            <person name="Griggs A."/>
            <person name="Gujja S."/>
            <person name="Heilman E."/>
            <person name="Heiman D."/>
            <person name="Howarth C."/>
            <person name="Larson L."/>
            <person name="Lui A."/>
            <person name="MacDonald P.J.P."/>
            <person name="Mehta T."/>
            <person name="Montmayeur A."/>
            <person name="Murphy C."/>
            <person name="Neiman D."/>
            <person name="Pearson M."/>
            <person name="Priest M."/>
            <person name="Roberts A."/>
            <person name="Saif S."/>
            <person name="Shea T."/>
            <person name="Shenoy N."/>
            <person name="Sisk P."/>
            <person name="Stolte C."/>
            <person name="Sykes S."/>
            <person name="White J."/>
            <person name="Yandava C."/>
            <person name="Nusbaum C."/>
            <person name="Birren B."/>
        </authorList>
    </citation>
    <scope>NUCLEOTIDE SEQUENCE [LARGE SCALE GENOMIC DNA]</scope>
    <source>
        <strain evidence="1 2">29_1</strain>
    </source>
</reference>
<keyword evidence="2" id="KW-1185">Reference proteome</keyword>
<name>E7G6F5_9FIRM</name>
<feature type="non-terminal residue" evidence="1">
    <location>
        <position position="1"/>
    </location>
</feature>
<accession>E7G6F5</accession>
<dbReference type="AlphaFoldDB" id="E7G6F5"/>
<evidence type="ECO:0000313" key="1">
    <source>
        <dbReference type="EMBL" id="EFW06456.1"/>
    </source>
</evidence>